<reference evidence="1 2" key="1">
    <citation type="journal article" date="2012" name="J. Bacteriol.">
        <title>Genome Sequence of the Alkane-Degrading Bacterium Alcanivorax hongdengensis Type Strain A-11-3.</title>
        <authorList>
            <person name="Lai Q."/>
            <person name="Shao Z."/>
        </authorList>
    </citation>
    <scope>NUCLEOTIDE SEQUENCE [LARGE SCALE GENOMIC DNA]</scope>
    <source>
        <strain evidence="1 2">A-11-3</strain>
    </source>
</reference>
<evidence type="ECO:0008006" key="3">
    <source>
        <dbReference type="Google" id="ProtNLM"/>
    </source>
</evidence>
<proteinExistence type="predicted"/>
<organism evidence="1 2">
    <name type="scientific">Alcanivorax hongdengensis A-11-3</name>
    <dbReference type="NCBI Taxonomy" id="1177179"/>
    <lineage>
        <taxon>Bacteria</taxon>
        <taxon>Pseudomonadati</taxon>
        <taxon>Pseudomonadota</taxon>
        <taxon>Gammaproteobacteria</taxon>
        <taxon>Oceanospirillales</taxon>
        <taxon>Alcanivoracaceae</taxon>
        <taxon>Alcanivorax</taxon>
    </lineage>
</organism>
<dbReference type="InterPro" id="IPR036513">
    <property type="entry name" value="STAS_dom_sf"/>
</dbReference>
<dbReference type="Proteomes" id="UP000010164">
    <property type="component" value="Unassembled WGS sequence"/>
</dbReference>
<dbReference type="SUPFAM" id="SSF52091">
    <property type="entry name" value="SpoIIaa-like"/>
    <property type="match status" value="1"/>
</dbReference>
<dbReference type="Pfam" id="PF11964">
    <property type="entry name" value="SpoIIAA-like"/>
    <property type="match status" value="1"/>
</dbReference>
<keyword evidence="2" id="KW-1185">Reference proteome</keyword>
<dbReference type="RefSeq" id="WP_008929632.1">
    <property type="nucleotide sequence ID" value="NZ_AMRJ01000020.1"/>
</dbReference>
<dbReference type="Gene3D" id="3.40.50.10600">
    <property type="entry name" value="SpoIIaa-like domains"/>
    <property type="match status" value="1"/>
</dbReference>
<dbReference type="InterPro" id="IPR021866">
    <property type="entry name" value="SpoIIAA-like"/>
</dbReference>
<accession>L0W9R6</accession>
<gene>
    <name evidence="1" type="ORF">A11A3_12298</name>
</gene>
<sequence>MLERIDNLPDGTVGVSAHGTLTADDYRQVLVPAIEAALAKHDKINFLYEIGPTFESFSAGAMFQDALVGLRHPLSWHRIAVVTSHEWIERMMDQASALIPGQVKVFDWAEQKDALSWLAG</sequence>
<evidence type="ECO:0000313" key="1">
    <source>
        <dbReference type="EMBL" id="EKF73744.1"/>
    </source>
</evidence>
<dbReference type="PATRIC" id="fig|1177179.3.peg.2458"/>
<dbReference type="eggNOG" id="ENOG5032Z4S">
    <property type="taxonomic scope" value="Bacteria"/>
</dbReference>
<evidence type="ECO:0000313" key="2">
    <source>
        <dbReference type="Proteomes" id="UP000010164"/>
    </source>
</evidence>
<dbReference type="STRING" id="1177179.A11A3_12298"/>
<protein>
    <recommendedName>
        <fullName evidence="3">STAS/SEC14 domain-containing protein</fullName>
    </recommendedName>
</protein>
<dbReference type="EMBL" id="AMRJ01000020">
    <property type="protein sequence ID" value="EKF73744.1"/>
    <property type="molecule type" value="Genomic_DNA"/>
</dbReference>
<name>L0W9R6_9GAMM</name>
<dbReference type="AlphaFoldDB" id="L0W9R6"/>
<dbReference type="OrthoDB" id="555504at2"/>
<comment type="caution">
    <text evidence="1">The sequence shown here is derived from an EMBL/GenBank/DDBJ whole genome shotgun (WGS) entry which is preliminary data.</text>
</comment>
<dbReference type="InterPro" id="IPR038396">
    <property type="entry name" value="SpoIIAA-like_sf"/>
</dbReference>